<proteinExistence type="inferred from homology"/>
<keyword evidence="11" id="KW-0809">Transit peptide</keyword>
<dbReference type="SUPFAM" id="SSF48179">
    <property type="entry name" value="6-phosphogluconate dehydrogenase C-terminal domain-like"/>
    <property type="match status" value="2"/>
</dbReference>
<evidence type="ECO:0000256" key="16">
    <source>
        <dbReference type="ARBA" id="ARBA00023128"/>
    </source>
</evidence>
<comment type="catalytic activity">
    <reaction evidence="21">
        <text>1'-[1,2-di-(9Z,12Z-octadecadienoyl)-sn-glycero-3-phospho]-3'-[1-(9Z,12Z-octadecadienoyl)-sn-glycero-3-phospho]-glycerol + (9Z,12Z)-octadecadienoyl-CoA = 1',3'-bis-[1,2-di-(9Z,12Z-octadecadienoyl)-sn-glycero-3-phospho]-glycerol + CoA</text>
        <dbReference type="Rhea" id="RHEA:43672"/>
        <dbReference type="ChEBI" id="CHEBI:57287"/>
        <dbReference type="ChEBI" id="CHEBI:57383"/>
        <dbReference type="ChEBI" id="CHEBI:83580"/>
        <dbReference type="ChEBI" id="CHEBI:83581"/>
    </reaction>
    <physiologicalReaction direction="left-to-right" evidence="21">
        <dbReference type="Rhea" id="RHEA:43673"/>
    </physiologicalReaction>
</comment>
<evidence type="ECO:0000256" key="36">
    <source>
        <dbReference type="RuleBase" id="RU003707"/>
    </source>
</evidence>
<dbReference type="PRINTS" id="PR00111">
    <property type="entry name" value="ABHYDROLASE"/>
</dbReference>
<dbReference type="Pfam" id="PF02737">
    <property type="entry name" value="3HCDH_N"/>
    <property type="match status" value="1"/>
</dbReference>
<protein>
    <recommendedName>
        <fullName evidence="33">Trifunctional enzyme subunit alpha, mitochondrial</fullName>
        <ecNumber evidence="32">1.1.1.211</ecNumber>
        <ecNumber evidence="5">4.2.1.17</ecNumber>
    </recommendedName>
    <alternativeName>
        <fullName evidence="34">Monolysocardiolipin acyltransferase</fullName>
    </alternativeName>
    <alternativeName>
        <fullName evidence="35">TP-alpha</fullName>
    </alternativeName>
</protein>
<feature type="domain" description="AB hydrolase-1" evidence="38">
    <location>
        <begin position="93"/>
        <end position="212"/>
    </location>
</feature>
<evidence type="ECO:0000256" key="15">
    <source>
        <dbReference type="ARBA" id="ARBA00023098"/>
    </source>
</evidence>
<feature type="domain" description="3-hydroxyacyl-CoA dehydrogenase C-terminal" evidence="39">
    <location>
        <begin position="999"/>
        <end position="1083"/>
    </location>
</feature>
<dbReference type="FunFam" id="3.40.50.720:FF:000009">
    <property type="entry name" value="Fatty oxidation complex, alpha subunit"/>
    <property type="match status" value="1"/>
</dbReference>
<keyword evidence="19" id="KW-0511">Multifunctional enzyme</keyword>
<evidence type="ECO:0000256" key="10">
    <source>
        <dbReference type="ARBA" id="ARBA00022832"/>
    </source>
</evidence>
<keyword evidence="6" id="KW-0488">Methylation</keyword>
<keyword evidence="13" id="KW-0560">Oxidoreductase</keyword>
<comment type="pathway">
    <text evidence="2">Lipid metabolism; fatty acid beta-oxidation.</text>
</comment>
<dbReference type="InterPro" id="IPR036291">
    <property type="entry name" value="NAD(P)-bd_dom_sf"/>
</dbReference>
<evidence type="ECO:0000256" key="29">
    <source>
        <dbReference type="ARBA" id="ARBA00052945"/>
    </source>
</evidence>
<keyword evidence="8" id="KW-0808">Transferase</keyword>
<feature type="domain" description="3-hydroxyacyl-CoA dehydrogenase C-terminal" evidence="39">
    <location>
        <begin position="870"/>
        <end position="963"/>
    </location>
</feature>
<evidence type="ECO:0000256" key="14">
    <source>
        <dbReference type="ARBA" id="ARBA00023027"/>
    </source>
</evidence>
<evidence type="ECO:0000256" key="26">
    <source>
        <dbReference type="ARBA" id="ARBA00052711"/>
    </source>
</evidence>
<evidence type="ECO:0000256" key="17">
    <source>
        <dbReference type="ARBA" id="ARBA00023136"/>
    </source>
</evidence>
<evidence type="ECO:0000256" key="13">
    <source>
        <dbReference type="ARBA" id="ARBA00023002"/>
    </source>
</evidence>
<dbReference type="AlphaFoldDB" id="A0A3F2REZ2"/>
<comment type="similarity">
    <text evidence="3">In the central section; belongs to the 3-hydroxyacyl-CoA dehydrogenase family.</text>
</comment>
<dbReference type="InterPro" id="IPR001753">
    <property type="entry name" value="Enoyl-CoA_hydra/iso"/>
</dbReference>
<dbReference type="GO" id="GO:0005743">
    <property type="term" value="C:mitochondrial inner membrane"/>
    <property type="evidence" value="ECO:0007669"/>
    <property type="project" value="UniProtKB-SubCell"/>
</dbReference>
<comment type="catalytic activity">
    <reaction evidence="23">
        <text>a 4-saturated-(3S)-3-hydroxyacyl-CoA = a (3E)-enoyl-CoA + H2O</text>
        <dbReference type="Rhea" id="RHEA:20724"/>
        <dbReference type="ChEBI" id="CHEBI:15377"/>
        <dbReference type="ChEBI" id="CHEBI:58521"/>
        <dbReference type="ChEBI" id="CHEBI:137480"/>
        <dbReference type="EC" id="4.2.1.17"/>
    </reaction>
    <physiologicalReaction direction="right-to-left" evidence="23">
        <dbReference type="Rhea" id="RHEA:20726"/>
    </physiologicalReaction>
</comment>
<dbReference type="SUPFAM" id="SSF51735">
    <property type="entry name" value="NAD(P)-binding Rossmann-fold domains"/>
    <property type="match status" value="1"/>
</dbReference>
<evidence type="ECO:0000256" key="31">
    <source>
        <dbReference type="ARBA" id="ARBA00062153"/>
    </source>
</evidence>
<dbReference type="InterPro" id="IPR000073">
    <property type="entry name" value="AB_hydrolase_1"/>
</dbReference>
<keyword evidence="12" id="KW-0007">Acetylation</keyword>
<dbReference type="Gene3D" id="1.10.1040.50">
    <property type="match status" value="1"/>
</dbReference>
<evidence type="ECO:0000259" key="38">
    <source>
        <dbReference type="Pfam" id="PF00561"/>
    </source>
</evidence>
<dbReference type="InterPro" id="IPR029045">
    <property type="entry name" value="ClpP/crotonase-like_dom_sf"/>
</dbReference>
<comment type="subunit">
    <text evidence="31">Heterotetramer of 2 alpha/HADHA and 2 beta/HADHB subunits; forms the mitochondrial trifunctional enzyme. Also purified as higher order heterooligomers including a 4 alpha/HADHA and 4 beta/HADHB heterooligomer which physiological significance remains unclear. The mitochondrial trifunctional enzyme interacts with MTLN.</text>
</comment>
<keyword evidence="37" id="KW-0812">Transmembrane</keyword>
<keyword evidence="18" id="KW-0456">Lyase</keyword>
<dbReference type="Gene3D" id="3.90.226.10">
    <property type="entry name" value="2-enoyl-CoA Hydratase, Chain A, domain 1"/>
    <property type="match status" value="1"/>
</dbReference>
<evidence type="ECO:0000256" key="20">
    <source>
        <dbReference type="ARBA" id="ARBA00035854"/>
    </source>
</evidence>
<accession>A0A3F2REZ2</accession>
<dbReference type="PANTHER" id="PTHR43612:SF3">
    <property type="entry name" value="TRIFUNCTIONAL ENZYME SUBUNIT ALPHA, MITOCHONDRIAL"/>
    <property type="match status" value="1"/>
</dbReference>
<evidence type="ECO:0000256" key="34">
    <source>
        <dbReference type="ARBA" id="ARBA00077617"/>
    </source>
</evidence>
<dbReference type="InterPro" id="IPR018376">
    <property type="entry name" value="Enoyl-CoA_hyd/isom_CS"/>
</dbReference>
<dbReference type="GO" id="GO:0070403">
    <property type="term" value="F:NAD+ binding"/>
    <property type="evidence" value="ECO:0007669"/>
    <property type="project" value="InterPro"/>
</dbReference>
<dbReference type="PROSITE" id="PS00067">
    <property type="entry name" value="3HCDH"/>
    <property type="match status" value="1"/>
</dbReference>
<dbReference type="Pfam" id="PF00378">
    <property type="entry name" value="ECH_1"/>
    <property type="match status" value="1"/>
</dbReference>
<dbReference type="OrthoDB" id="10004768at2759"/>
<dbReference type="Gene3D" id="3.40.50.720">
    <property type="entry name" value="NAD(P)-binding Rossmann-like Domain"/>
    <property type="match status" value="1"/>
</dbReference>
<evidence type="ECO:0000256" key="23">
    <source>
        <dbReference type="ARBA" id="ARBA00051215"/>
    </source>
</evidence>
<keyword evidence="16" id="KW-0496">Mitochondrion</keyword>
<dbReference type="GO" id="GO:0006635">
    <property type="term" value="P:fatty acid beta-oxidation"/>
    <property type="evidence" value="ECO:0007669"/>
    <property type="project" value="UniProtKB-UniPathway"/>
</dbReference>
<dbReference type="Pfam" id="PF00561">
    <property type="entry name" value="Abhydrolase_1"/>
    <property type="match status" value="1"/>
</dbReference>
<evidence type="ECO:0000259" key="39">
    <source>
        <dbReference type="Pfam" id="PF00725"/>
    </source>
</evidence>
<comment type="similarity">
    <text evidence="36">Belongs to the enoyl-CoA hydratase/isomerase family.</text>
</comment>
<dbReference type="InterPro" id="IPR029058">
    <property type="entry name" value="AB_hydrolase_fold"/>
</dbReference>
<dbReference type="PROSITE" id="PS00166">
    <property type="entry name" value="ENOYL_COA_HYDRATASE"/>
    <property type="match status" value="1"/>
</dbReference>
<dbReference type="CDD" id="cd06558">
    <property type="entry name" value="crotonase-like"/>
    <property type="match status" value="1"/>
</dbReference>
<comment type="catalytic activity">
    <reaction evidence="30">
        <text>1'-[1,2-di-(9Z,12Z-octadecadienoyl)-sn-glycero-3-phospho]-3'-[1-(9Z,12Z-octadecadienoyl)-sn-glycero-3-phospho]-glycerol + hexadecanoyl-CoA = 1'-[1,2-di-(9Z,12Z-octadecadienoyl)-sn-glycero-3-phospho]-3'-[1-(9Z,12Z-octadecadienoyl)-2-hexadecanoyl-sn-glycero-3-phospho]-glycerol + CoA</text>
        <dbReference type="Rhea" id="RHEA:43680"/>
        <dbReference type="ChEBI" id="CHEBI:57287"/>
        <dbReference type="ChEBI" id="CHEBI:57379"/>
        <dbReference type="ChEBI" id="CHEBI:83580"/>
        <dbReference type="ChEBI" id="CHEBI:83583"/>
    </reaction>
    <physiologicalReaction direction="left-to-right" evidence="30">
        <dbReference type="Rhea" id="RHEA:43681"/>
    </physiologicalReaction>
</comment>
<evidence type="ECO:0000256" key="24">
    <source>
        <dbReference type="ARBA" id="ARBA00051877"/>
    </source>
</evidence>
<evidence type="ECO:0000256" key="33">
    <source>
        <dbReference type="ARBA" id="ARBA00068347"/>
    </source>
</evidence>
<comment type="catalytic activity">
    <reaction evidence="27">
        <text>(3S)-hydroxytetradecanoyl-CoA + NAD(+) = 3-oxotetradecanoyl-CoA + NADH + H(+)</text>
        <dbReference type="Rhea" id="RHEA:31167"/>
        <dbReference type="ChEBI" id="CHEBI:15378"/>
        <dbReference type="ChEBI" id="CHEBI:57540"/>
        <dbReference type="ChEBI" id="CHEBI:57945"/>
        <dbReference type="ChEBI" id="CHEBI:62543"/>
        <dbReference type="ChEBI" id="CHEBI:62614"/>
    </reaction>
    <physiologicalReaction direction="left-to-right" evidence="27">
        <dbReference type="Rhea" id="RHEA:31168"/>
    </physiologicalReaction>
</comment>
<comment type="catalytic activity">
    <reaction evidence="28">
        <text>1'-[1,2-di-(9Z,12Z-octadecadienoyl)-sn-glycero-3-phospho]-3'-[1-(9Z,12Z-octadecadienoyl)-sn-glycero-3-phospho]-glycerol + (9Z)-octadecenoyl-CoA = 1'-[1,2-di-(9Z,12Z-octadecadienoyl)-sn-glycero-3-phospho]-3'-[1-(9Z,12Z-octadecadienoyl)-2-(9Z-octadecenoyl)-sn-glycero-3-phospho]-glycerol + CoA</text>
        <dbReference type="Rhea" id="RHEA:43676"/>
        <dbReference type="ChEBI" id="CHEBI:57287"/>
        <dbReference type="ChEBI" id="CHEBI:57387"/>
        <dbReference type="ChEBI" id="CHEBI:83580"/>
        <dbReference type="ChEBI" id="CHEBI:83582"/>
    </reaction>
    <physiologicalReaction direction="left-to-right" evidence="28">
        <dbReference type="Rhea" id="RHEA:43677"/>
    </physiologicalReaction>
</comment>
<gene>
    <name evidence="41" type="ORF">BBP00_00008595</name>
</gene>
<dbReference type="PANTHER" id="PTHR43612">
    <property type="entry name" value="TRIFUNCTIONAL ENZYME SUBUNIT ALPHA"/>
    <property type="match status" value="1"/>
</dbReference>
<evidence type="ECO:0000256" key="22">
    <source>
        <dbReference type="ARBA" id="ARBA00050446"/>
    </source>
</evidence>
<evidence type="ECO:0000256" key="30">
    <source>
        <dbReference type="ARBA" id="ARBA00052989"/>
    </source>
</evidence>
<evidence type="ECO:0000259" key="40">
    <source>
        <dbReference type="Pfam" id="PF02737"/>
    </source>
</evidence>
<evidence type="ECO:0000256" key="2">
    <source>
        <dbReference type="ARBA" id="ARBA00005005"/>
    </source>
</evidence>
<dbReference type="InterPro" id="IPR006176">
    <property type="entry name" value="3-OHacyl-CoA_DH_NAD-bd"/>
</dbReference>
<comment type="subcellular location">
    <subcellularLocation>
        <location evidence="1">Mitochondrion inner membrane</location>
    </subcellularLocation>
</comment>
<keyword evidence="14" id="KW-0520">NAD</keyword>
<evidence type="ECO:0000313" key="42">
    <source>
        <dbReference type="Proteomes" id="UP000277300"/>
    </source>
</evidence>
<dbReference type="EMBL" id="MBDO02000450">
    <property type="protein sequence ID" value="RLN55226.1"/>
    <property type="molecule type" value="Genomic_DNA"/>
</dbReference>
<feature type="domain" description="3-hydroxyacyl-CoA dehydrogenase NAD binding" evidence="40">
    <location>
        <begin position="685"/>
        <end position="868"/>
    </location>
</feature>
<organism evidence="41 42">
    <name type="scientific">Phytophthora kernoviae</name>
    <dbReference type="NCBI Taxonomy" id="325452"/>
    <lineage>
        <taxon>Eukaryota</taxon>
        <taxon>Sar</taxon>
        <taxon>Stramenopiles</taxon>
        <taxon>Oomycota</taxon>
        <taxon>Peronosporomycetes</taxon>
        <taxon>Peronosporales</taxon>
        <taxon>Peronosporaceae</taxon>
        <taxon>Phytophthora</taxon>
    </lineage>
</organism>
<comment type="catalytic activity">
    <reaction evidence="26">
        <text>(3S)-3-hydroxydodecanoyl-CoA = (2E)-dodecenoyl-CoA + H2O</text>
        <dbReference type="Rhea" id="RHEA:31075"/>
        <dbReference type="ChEBI" id="CHEBI:15377"/>
        <dbReference type="ChEBI" id="CHEBI:57330"/>
        <dbReference type="ChEBI" id="CHEBI:62558"/>
    </reaction>
    <physiologicalReaction direction="right-to-left" evidence="26">
        <dbReference type="Rhea" id="RHEA:31077"/>
    </physiologicalReaction>
</comment>
<evidence type="ECO:0000256" key="27">
    <source>
        <dbReference type="ARBA" id="ARBA00052834"/>
    </source>
</evidence>
<dbReference type="SUPFAM" id="SSF52096">
    <property type="entry name" value="ClpP/crotonase"/>
    <property type="match status" value="1"/>
</dbReference>
<comment type="catalytic activity">
    <reaction evidence="20">
        <text>a (3S)-3-hydroxyacyl-CoA = a (2E)-enoyl-CoA + H2O</text>
        <dbReference type="Rhea" id="RHEA:16105"/>
        <dbReference type="ChEBI" id="CHEBI:15377"/>
        <dbReference type="ChEBI" id="CHEBI:57318"/>
        <dbReference type="ChEBI" id="CHEBI:58856"/>
        <dbReference type="EC" id="4.2.1.17"/>
    </reaction>
    <physiologicalReaction direction="right-to-left" evidence="20">
        <dbReference type="Rhea" id="RHEA:16107"/>
    </physiologicalReaction>
</comment>
<dbReference type="UniPathway" id="UPA00659"/>
<dbReference type="Gene3D" id="3.40.50.1820">
    <property type="entry name" value="alpha/beta hydrolase"/>
    <property type="match status" value="1"/>
</dbReference>
<comment type="catalytic activity">
    <reaction evidence="29">
        <text>(3S)-3-hydroxydodecanoyl-CoA + NAD(+) = 3-oxododecanoyl-CoA + NADH + H(+)</text>
        <dbReference type="Rhea" id="RHEA:31179"/>
        <dbReference type="ChEBI" id="CHEBI:15378"/>
        <dbReference type="ChEBI" id="CHEBI:57540"/>
        <dbReference type="ChEBI" id="CHEBI:57945"/>
        <dbReference type="ChEBI" id="CHEBI:62558"/>
        <dbReference type="ChEBI" id="CHEBI:62615"/>
    </reaction>
    <physiologicalReaction direction="left-to-right" evidence="29">
        <dbReference type="Rhea" id="RHEA:31180"/>
    </physiologicalReaction>
</comment>
<keyword evidence="7" id="KW-0597">Phosphoprotein</keyword>
<dbReference type="GO" id="GO:0016509">
    <property type="term" value="F:long-chain (3S)-3-hydroxyacyl-CoA dehydrogenase (NAD+) activity"/>
    <property type="evidence" value="ECO:0007669"/>
    <property type="project" value="UniProtKB-EC"/>
</dbReference>
<comment type="similarity">
    <text evidence="4">In the N-terminal section; belongs to the enoyl-CoA hydratase/isomerase family.</text>
</comment>
<keyword evidence="15" id="KW-0443">Lipid metabolism</keyword>
<evidence type="ECO:0000256" key="7">
    <source>
        <dbReference type="ARBA" id="ARBA00022553"/>
    </source>
</evidence>
<evidence type="ECO:0000256" key="9">
    <source>
        <dbReference type="ARBA" id="ARBA00022792"/>
    </source>
</evidence>
<keyword evidence="17 37" id="KW-0472">Membrane</keyword>
<evidence type="ECO:0000256" key="11">
    <source>
        <dbReference type="ARBA" id="ARBA00022946"/>
    </source>
</evidence>
<dbReference type="Proteomes" id="UP000277300">
    <property type="component" value="Unassembled WGS sequence"/>
</dbReference>
<keyword evidence="9" id="KW-0999">Mitochondrion inner membrane</keyword>
<dbReference type="SUPFAM" id="SSF53474">
    <property type="entry name" value="alpha/beta-Hydrolases"/>
    <property type="match status" value="1"/>
</dbReference>
<evidence type="ECO:0000256" key="8">
    <source>
        <dbReference type="ARBA" id="ARBA00022679"/>
    </source>
</evidence>
<keyword evidence="10" id="KW-0276">Fatty acid metabolism</keyword>
<evidence type="ECO:0000256" key="5">
    <source>
        <dbReference type="ARBA" id="ARBA00012076"/>
    </source>
</evidence>
<dbReference type="GO" id="GO:0016740">
    <property type="term" value="F:transferase activity"/>
    <property type="evidence" value="ECO:0007669"/>
    <property type="project" value="UniProtKB-KW"/>
</dbReference>
<evidence type="ECO:0000256" key="28">
    <source>
        <dbReference type="ARBA" id="ARBA00052860"/>
    </source>
</evidence>
<reference evidence="41 42" key="1">
    <citation type="submission" date="2018-07" db="EMBL/GenBank/DDBJ databases">
        <title>Genome sequencing of oomycete isolates from Chile give support for New Zealand origin for Phytophthora kernoviae and make available the first Nothophytophthora sp. genome.</title>
        <authorList>
            <person name="Studholme D.J."/>
            <person name="Sanfuentes E."/>
            <person name="Panda P."/>
            <person name="Hill R."/>
            <person name="Sambles C."/>
            <person name="Grant M."/>
            <person name="Williams N.M."/>
            <person name="Mcdougal R.L."/>
        </authorList>
    </citation>
    <scope>NUCLEOTIDE SEQUENCE [LARGE SCALE GENOMIC DNA]</scope>
    <source>
        <strain evidence="41">Chile6</strain>
    </source>
</reference>
<dbReference type="FunFam" id="1.10.1040.50:FF:000002">
    <property type="entry name" value="Trifunctional enzyme subunit alpha, mitochondrial"/>
    <property type="match status" value="1"/>
</dbReference>
<comment type="catalytic activity">
    <reaction evidence="25">
        <text>(3S)-hydroxyoctanoyl-CoA + NAD(+) = 3-oxooctanoyl-CoA + NADH + H(+)</text>
        <dbReference type="Rhea" id="RHEA:31195"/>
        <dbReference type="ChEBI" id="CHEBI:15378"/>
        <dbReference type="ChEBI" id="CHEBI:57540"/>
        <dbReference type="ChEBI" id="CHEBI:57945"/>
        <dbReference type="ChEBI" id="CHEBI:62617"/>
        <dbReference type="ChEBI" id="CHEBI:62619"/>
    </reaction>
    <physiologicalReaction direction="left-to-right" evidence="25">
        <dbReference type="Rhea" id="RHEA:31196"/>
    </physiologicalReaction>
</comment>
<dbReference type="InterPro" id="IPR006180">
    <property type="entry name" value="3-OHacyl-CoA_DH_CS"/>
</dbReference>
<sequence length="1088" mass="117948">MAESSSLTSWLLGAVYTGGTLCFGALFLLYMYQDRLLYFPTIPGASKFTRDNPPGYRHPGEFGIDYEDLMIPTKDGVKIHAWLMRQKNHDTRPTLIFFHGNAGNIGYRLPNAVQLYRKVGVNVLLVDYRGFGHSEGEPSEEGLKLDAEAALDTMYARTDIDTSKLVVFGRSLGGAVSVHLAAKEPSRVAAVILENTFLSISSMVDALMPFLSYAKPLVLRMDWNNEKAIPALKQPILLIAGMQDELVPHAHMQRLRNLAMSSQRVVWYPVPGGTHNDSWLRGGDKYFTELRQFLEALSGGDLACLSTDEVSEETIASSGKENTIPTMLQQPLVSSLTKTQKPKVMVLQTTSIMRRAALLRLSSAARTLSSATSGQYLTMETRSNGVAIVRLDDKAAKVNTISSKMTAEMTNMLDNVENDPNIKSVVLISAKPGCFIAGADIAELQACSTEEEMRAMSSAGQSFMNRLAASKKPFVAAIEGSCMGGGMEVALACHYRVASQSKKTKLALPEVMLGLLPGAGGTQRLPKLIGIQAALDMMLTGKNIQPDKALRLGLVNQVADPYALESAAIAAAQQLAAGSLKPKKKNKGLVNRVLEDTPLRQVVFKKAGEMVEKKTGGHYPAPKLILESAQTGVENGLTKGLEVEAANFAKLGMTSEAKALMSIFFGQTALKKNRYGKPEKPVETMAVVGAGLMGAGIAQVSAAKGVRVLLKDRDASAAAKGEDYVRSNLDKKVKRKSMSIFDRDAVMANVVPVSDEDDVWKTHIKKADLAIEAVFEDLSLKHKVLSDLENYVPKDCVIATNTSALPIADIASACKRPENVIGMHYFSPVPSMPLLEIIRHSGTSDATAAKAVDLGLRQGKTCIVVKDVPGFYVNRCLGPYIAETLALVEDGVAPEYLDKIMTQWGLPVGPITLADEVGLDVAFHVNKTLSKALGVRMQGGDPKLFEEMIGQGFLGKKTGKGFFVQAPKGKKGKTINADAMNIVKKFQKTDLKLKDEDTTNRLVSRFVNEAVLCVQDDIIASPTEGDIGAVFGIGFPPFIGGPFRYVDLVGSTKFTEMMQRYADQYGEQFAPAPLLKDMAKTNKKFHSK</sequence>
<evidence type="ECO:0000256" key="6">
    <source>
        <dbReference type="ARBA" id="ARBA00022481"/>
    </source>
</evidence>
<dbReference type="InterPro" id="IPR006108">
    <property type="entry name" value="3HC_DH_C"/>
</dbReference>
<evidence type="ECO:0000256" key="37">
    <source>
        <dbReference type="SAM" id="Phobius"/>
    </source>
</evidence>
<evidence type="ECO:0000256" key="18">
    <source>
        <dbReference type="ARBA" id="ARBA00023239"/>
    </source>
</evidence>
<evidence type="ECO:0000256" key="1">
    <source>
        <dbReference type="ARBA" id="ARBA00004273"/>
    </source>
</evidence>
<evidence type="ECO:0000256" key="35">
    <source>
        <dbReference type="ARBA" id="ARBA00083277"/>
    </source>
</evidence>
<evidence type="ECO:0000256" key="3">
    <source>
        <dbReference type="ARBA" id="ARBA00007005"/>
    </source>
</evidence>
<comment type="caution">
    <text evidence="41">The sequence shown here is derived from an EMBL/GenBank/DDBJ whole genome shotgun (WGS) entry which is preliminary data.</text>
</comment>
<evidence type="ECO:0000256" key="25">
    <source>
        <dbReference type="ARBA" id="ARBA00052224"/>
    </source>
</evidence>
<comment type="catalytic activity">
    <reaction evidence="24">
        <text>(3S)-hydroxyoctanoyl-CoA = (2E)-octenoyl-CoA + H2O</text>
        <dbReference type="Rhea" id="RHEA:31199"/>
        <dbReference type="ChEBI" id="CHEBI:15377"/>
        <dbReference type="ChEBI" id="CHEBI:62242"/>
        <dbReference type="ChEBI" id="CHEBI:62617"/>
    </reaction>
    <physiologicalReaction direction="right-to-left" evidence="24">
        <dbReference type="Rhea" id="RHEA:31201"/>
    </physiologicalReaction>
</comment>
<evidence type="ECO:0000256" key="4">
    <source>
        <dbReference type="ARBA" id="ARBA00008750"/>
    </source>
</evidence>
<dbReference type="InterPro" id="IPR050136">
    <property type="entry name" value="FA_oxidation_alpha_subunit"/>
</dbReference>
<dbReference type="GO" id="GO:0016507">
    <property type="term" value="C:mitochondrial fatty acid beta-oxidation multienzyme complex"/>
    <property type="evidence" value="ECO:0007669"/>
    <property type="project" value="TreeGrafter"/>
</dbReference>
<dbReference type="Pfam" id="PF00725">
    <property type="entry name" value="3HCDH"/>
    <property type="match status" value="2"/>
</dbReference>
<feature type="transmembrane region" description="Helical" evidence="37">
    <location>
        <begin position="7"/>
        <end position="32"/>
    </location>
</feature>
<dbReference type="InterPro" id="IPR008927">
    <property type="entry name" value="6-PGluconate_DH-like_C_sf"/>
</dbReference>
<evidence type="ECO:0000313" key="41">
    <source>
        <dbReference type="EMBL" id="RLN55226.1"/>
    </source>
</evidence>
<dbReference type="EC" id="4.2.1.17" evidence="5"/>
<comment type="catalytic activity">
    <reaction evidence="22">
        <text>a long-chain (3S)-3-hydroxy fatty acyl-CoA + NAD(+) = a long-chain 3-oxo-fatty acyl-CoA + NADH + H(+)</text>
        <dbReference type="Rhea" id="RHEA:52656"/>
        <dbReference type="ChEBI" id="CHEBI:15378"/>
        <dbReference type="ChEBI" id="CHEBI:57540"/>
        <dbReference type="ChEBI" id="CHEBI:57945"/>
        <dbReference type="ChEBI" id="CHEBI:136757"/>
        <dbReference type="ChEBI" id="CHEBI:136758"/>
        <dbReference type="EC" id="1.1.1.211"/>
    </reaction>
    <physiologicalReaction direction="left-to-right" evidence="22">
        <dbReference type="Rhea" id="RHEA:52657"/>
    </physiologicalReaction>
</comment>
<evidence type="ECO:0000256" key="21">
    <source>
        <dbReference type="ARBA" id="ARBA00050222"/>
    </source>
</evidence>
<dbReference type="EC" id="1.1.1.211" evidence="32"/>
<evidence type="ECO:0000256" key="12">
    <source>
        <dbReference type="ARBA" id="ARBA00022990"/>
    </source>
</evidence>
<dbReference type="FunFam" id="3.90.226.10:FF:000011">
    <property type="entry name" value="Fatty acid oxidation complex subunit alpha"/>
    <property type="match status" value="1"/>
</dbReference>
<evidence type="ECO:0000256" key="19">
    <source>
        <dbReference type="ARBA" id="ARBA00023268"/>
    </source>
</evidence>
<dbReference type="GO" id="GO:0004300">
    <property type="term" value="F:enoyl-CoA hydratase activity"/>
    <property type="evidence" value="ECO:0007669"/>
    <property type="project" value="UniProtKB-EC"/>
</dbReference>
<name>A0A3F2REZ2_9STRA</name>
<keyword evidence="37" id="KW-1133">Transmembrane helix</keyword>
<evidence type="ECO:0000256" key="32">
    <source>
        <dbReference type="ARBA" id="ARBA00066806"/>
    </source>
</evidence>